<dbReference type="EMBL" id="LGST01000020">
    <property type="protein sequence ID" value="KNE00136.1"/>
    <property type="molecule type" value="Genomic_DNA"/>
</dbReference>
<dbReference type="VEuPathDB" id="FungiDB:CJI97_001061"/>
<proteinExistence type="predicted"/>
<evidence type="ECO:0000256" key="4">
    <source>
        <dbReference type="SAM" id="MobiDB-lite"/>
    </source>
</evidence>
<organism evidence="5 6">
    <name type="scientific">Candidozyma auris</name>
    <name type="common">Yeast</name>
    <name type="synonym">Candida auris</name>
    <dbReference type="NCBI Taxonomy" id="498019"/>
    <lineage>
        <taxon>Eukaryota</taxon>
        <taxon>Fungi</taxon>
        <taxon>Dikarya</taxon>
        <taxon>Ascomycota</taxon>
        <taxon>Saccharomycotina</taxon>
        <taxon>Pichiomycetes</taxon>
        <taxon>Metschnikowiaceae</taxon>
        <taxon>Candidozyma</taxon>
    </lineage>
</organism>
<dbReference type="VEuPathDB" id="FungiDB:CJJ09_003007"/>
<dbReference type="AlphaFoldDB" id="A0A0L0P2A7"/>
<keyword evidence="2" id="KW-0576">Peroxisome</keyword>
<evidence type="ECO:0000256" key="2">
    <source>
        <dbReference type="ARBA" id="ARBA00023140"/>
    </source>
</evidence>
<dbReference type="VEuPathDB" id="FungiDB:B9J08_001041"/>
<evidence type="ECO:0000256" key="1">
    <source>
        <dbReference type="ARBA" id="ARBA00023136"/>
    </source>
</evidence>
<reference evidence="6" key="1">
    <citation type="journal article" date="2015" name="BMC Genomics">
        <title>Draft genome of a commonly misdiagnosed multidrug resistant pathogen Candida auris.</title>
        <authorList>
            <person name="Chatterjee S."/>
            <person name="Alampalli S.V."/>
            <person name="Nageshan R.K."/>
            <person name="Chettiar S.T."/>
            <person name="Joshi S."/>
            <person name="Tatu U.S."/>
        </authorList>
    </citation>
    <scope>NUCLEOTIDE SEQUENCE [LARGE SCALE GENOMIC DNA]</scope>
    <source>
        <strain evidence="6">6684</strain>
    </source>
</reference>
<accession>A0A0L0P2A7</accession>
<dbReference type="VEuPathDB" id="FungiDB:CJI96_0001428"/>
<gene>
    <name evidence="5" type="ORF">QG37_03085</name>
</gene>
<sequence length="293" mass="34705">MAATSVLPAVDTKTPFIQTKKSATEKNKVVQDLLKLIEKEYQQGNQTVTKDKYEQLLKLKREQQKQQEQQNQQQRKQQQLPPLPPPLYPPIFHKFSVPKQEPETPSSPKKFRKRKQRFTFKKVEHVVILILELLANILDNMHLFSKLPMFPAKLAHLLKHTNRLWVLILIFLLRKTISQLLNVIRKERKVRTELSILKNQSNSKLLEEPEKNENNVLLKYEKVLRDLKFDKMMLRFELVGNFLDLTFNVIELYAMAVPDWFMNFLNIASMGMTIYRMNKDDEYIDDDITEDLI</sequence>
<feature type="region of interest" description="Disordered" evidence="4">
    <location>
        <begin position="59"/>
        <end position="83"/>
    </location>
</feature>
<dbReference type="VEuPathDB" id="FungiDB:QG37_03085"/>
<dbReference type="VEuPathDB" id="FungiDB:CJJ07_004195"/>
<comment type="subcellular location">
    <subcellularLocation>
        <location evidence="3">Peroxisome membrane</location>
    </subcellularLocation>
</comment>
<dbReference type="GO" id="GO:0005778">
    <property type="term" value="C:peroxisomal membrane"/>
    <property type="evidence" value="ECO:0007669"/>
    <property type="project" value="UniProtKB-SubCell"/>
</dbReference>
<name>A0A0L0P2A7_CANAR</name>
<feature type="compositionally biased region" description="Low complexity" evidence="4">
    <location>
        <begin position="66"/>
        <end position="80"/>
    </location>
</feature>
<evidence type="ECO:0000313" key="6">
    <source>
        <dbReference type="Proteomes" id="UP000037122"/>
    </source>
</evidence>
<evidence type="ECO:0000256" key="3">
    <source>
        <dbReference type="ARBA" id="ARBA00046271"/>
    </source>
</evidence>
<keyword evidence="1" id="KW-0472">Membrane</keyword>
<dbReference type="InterPro" id="IPR008733">
    <property type="entry name" value="PEX11"/>
</dbReference>
<dbReference type="Proteomes" id="UP000037122">
    <property type="component" value="Unassembled WGS sequence"/>
</dbReference>
<dbReference type="Pfam" id="PF05648">
    <property type="entry name" value="PEX11"/>
    <property type="match status" value="1"/>
</dbReference>
<comment type="caution">
    <text evidence="5">The sequence shown here is derived from an EMBL/GenBank/DDBJ whole genome shotgun (WGS) entry which is preliminary data.</text>
</comment>
<evidence type="ECO:0000313" key="5">
    <source>
        <dbReference type="EMBL" id="KNE00136.1"/>
    </source>
</evidence>
<protein>
    <submittedName>
        <fullName evidence="5">Uncharacterized protein</fullName>
    </submittedName>
</protein>
<dbReference type="GO" id="GO:0016559">
    <property type="term" value="P:peroxisome fission"/>
    <property type="evidence" value="ECO:0007669"/>
    <property type="project" value="InterPro"/>
</dbReference>